<proteinExistence type="predicted"/>
<dbReference type="Proteomes" id="UP000499080">
    <property type="component" value="Unassembled WGS sequence"/>
</dbReference>
<dbReference type="AlphaFoldDB" id="A0A4Y2WLL8"/>
<evidence type="ECO:0000313" key="2">
    <source>
        <dbReference type="Proteomes" id="UP000499080"/>
    </source>
</evidence>
<gene>
    <name evidence="1" type="ORF">AVEN_211426_1</name>
</gene>
<comment type="caution">
    <text evidence="1">The sequence shown here is derived from an EMBL/GenBank/DDBJ whole genome shotgun (WGS) entry which is preliminary data.</text>
</comment>
<reference evidence="1 2" key="1">
    <citation type="journal article" date="2019" name="Sci. Rep.">
        <title>Orb-weaving spider Araneus ventricosus genome elucidates the spidroin gene catalogue.</title>
        <authorList>
            <person name="Kono N."/>
            <person name="Nakamura H."/>
            <person name="Ohtoshi R."/>
            <person name="Moran D.A.P."/>
            <person name="Shinohara A."/>
            <person name="Yoshida Y."/>
            <person name="Fujiwara M."/>
            <person name="Mori M."/>
            <person name="Tomita M."/>
            <person name="Arakawa K."/>
        </authorList>
    </citation>
    <scope>NUCLEOTIDE SEQUENCE [LARGE SCALE GENOMIC DNA]</scope>
</reference>
<evidence type="ECO:0000313" key="1">
    <source>
        <dbReference type="EMBL" id="GBO37578.1"/>
    </source>
</evidence>
<organism evidence="1 2">
    <name type="scientific">Araneus ventricosus</name>
    <name type="common">Orbweaver spider</name>
    <name type="synonym">Epeira ventricosa</name>
    <dbReference type="NCBI Taxonomy" id="182803"/>
    <lineage>
        <taxon>Eukaryota</taxon>
        <taxon>Metazoa</taxon>
        <taxon>Ecdysozoa</taxon>
        <taxon>Arthropoda</taxon>
        <taxon>Chelicerata</taxon>
        <taxon>Arachnida</taxon>
        <taxon>Araneae</taxon>
        <taxon>Araneomorphae</taxon>
        <taxon>Entelegynae</taxon>
        <taxon>Araneoidea</taxon>
        <taxon>Araneidae</taxon>
        <taxon>Araneus</taxon>
    </lineage>
</organism>
<accession>A0A4Y2WLL8</accession>
<keyword evidence="2" id="KW-1185">Reference proteome</keyword>
<dbReference type="EMBL" id="BGPR01062068">
    <property type="protein sequence ID" value="GBO37578.1"/>
    <property type="molecule type" value="Genomic_DNA"/>
</dbReference>
<name>A0A4Y2WLL8_ARAVE</name>
<protein>
    <submittedName>
        <fullName evidence="1">Uncharacterized protein</fullName>
    </submittedName>
</protein>
<sequence length="130" mass="14921">MNPNSAVAEKVKSMDNFILTRKKELSLCKMLLNVKSSIKKLKGEEFSENQWVIEFAEAAIQECEHALNAFSDDPKSVGKYIKSFNDRKKAVVLIEYLKKETNFFRSKMIYADDILDALEKATTKFKETAD</sequence>